<comment type="caution">
    <text evidence="2">The sequence shown here is derived from an EMBL/GenBank/DDBJ whole genome shotgun (WGS) entry which is preliminary data.</text>
</comment>
<dbReference type="AlphaFoldDB" id="A0AAN6ZCL1"/>
<evidence type="ECO:0000313" key="3">
    <source>
        <dbReference type="Proteomes" id="UP001304895"/>
    </source>
</evidence>
<dbReference type="EMBL" id="MU853409">
    <property type="protein sequence ID" value="KAK4134120.1"/>
    <property type="molecule type" value="Genomic_DNA"/>
</dbReference>
<protein>
    <submittedName>
        <fullName evidence="2">Uncharacterized protein</fullName>
    </submittedName>
</protein>
<keyword evidence="3" id="KW-1185">Reference proteome</keyword>
<accession>A0AAN6ZCL1</accession>
<evidence type="ECO:0000313" key="2">
    <source>
        <dbReference type="EMBL" id="KAK4134120.1"/>
    </source>
</evidence>
<gene>
    <name evidence="2" type="ORF">BT67DRAFT_308728</name>
</gene>
<reference evidence="2" key="1">
    <citation type="journal article" date="2023" name="Mol. Phylogenet. Evol.">
        <title>Genome-scale phylogeny and comparative genomics of the fungal order Sordariales.</title>
        <authorList>
            <person name="Hensen N."/>
            <person name="Bonometti L."/>
            <person name="Westerberg I."/>
            <person name="Brannstrom I.O."/>
            <person name="Guillou S."/>
            <person name="Cros-Aarteil S."/>
            <person name="Calhoun S."/>
            <person name="Haridas S."/>
            <person name="Kuo A."/>
            <person name="Mondo S."/>
            <person name="Pangilinan J."/>
            <person name="Riley R."/>
            <person name="LaButti K."/>
            <person name="Andreopoulos B."/>
            <person name="Lipzen A."/>
            <person name="Chen C."/>
            <person name="Yan M."/>
            <person name="Daum C."/>
            <person name="Ng V."/>
            <person name="Clum A."/>
            <person name="Steindorff A."/>
            <person name="Ohm R.A."/>
            <person name="Martin F."/>
            <person name="Silar P."/>
            <person name="Natvig D.O."/>
            <person name="Lalanne C."/>
            <person name="Gautier V."/>
            <person name="Ament-Velasquez S.L."/>
            <person name="Kruys A."/>
            <person name="Hutchinson M.I."/>
            <person name="Powell A.J."/>
            <person name="Barry K."/>
            <person name="Miller A.N."/>
            <person name="Grigoriev I.V."/>
            <person name="Debuchy R."/>
            <person name="Gladieux P."/>
            <person name="Hiltunen Thoren M."/>
            <person name="Johannesson H."/>
        </authorList>
    </citation>
    <scope>NUCLEOTIDE SEQUENCE</scope>
    <source>
        <strain evidence="2">CBS 123565</strain>
    </source>
</reference>
<evidence type="ECO:0000256" key="1">
    <source>
        <dbReference type="SAM" id="MobiDB-lite"/>
    </source>
</evidence>
<proteinExistence type="predicted"/>
<feature type="region of interest" description="Disordered" evidence="1">
    <location>
        <begin position="283"/>
        <end position="312"/>
    </location>
</feature>
<dbReference type="Proteomes" id="UP001304895">
    <property type="component" value="Unassembled WGS sequence"/>
</dbReference>
<organism evidence="2 3">
    <name type="scientific">Trichocladium antarcticum</name>
    <dbReference type="NCBI Taxonomy" id="1450529"/>
    <lineage>
        <taxon>Eukaryota</taxon>
        <taxon>Fungi</taxon>
        <taxon>Dikarya</taxon>
        <taxon>Ascomycota</taxon>
        <taxon>Pezizomycotina</taxon>
        <taxon>Sordariomycetes</taxon>
        <taxon>Sordariomycetidae</taxon>
        <taxon>Sordariales</taxon>
        <taxon>Chaetomiaceae</taxon>
        <taxon>Trichocladium</taxon>
    </lineage>
</organism>
<feature type="compositionally biased region" description="Acidic residues" evidence="1">
    <location>
        <begin position="283"/>
        <end position="292"/>
    </location>
</feature>
<name>A0AAN6ZCL1_9PEZI</name>
<reference evidence="2" key="2">
    <citation type="submission" date="2023-05" db="EMBL/GenBank/DDBJ databases">
        <authorList>
            <consortium name="Lawrence Berkeley National Laboratory"/>
            <person name="Steindorff A."/>
            <person name="Hensen N."/>
            <person name="Bonometti L."/>
            <person name="Westerberg I."/>
            <person name="Brannstrom I.O."/>
            <person name="Guillou S."/>
            <person name="Cros-Aarteil S."/>
            <person name="Calhoun S."/>
            <person name="Haridas S."/>
            <person name="Kuo A."/>
            <person name="Mondo S."/>
            <person name="Pangilinan J."/>
            <person name="Riley R."/>
            <person name="Labutti K."/>
            <person name="Andreopoulos B."/>
            <person name="Lipzen A."/>
            <person name="Chen C."/>
            <person name="Yanf M."/>
            <person name="Daum C."/>
            <person name="Ng V."/>
            <person name="Clum A."/>
            <person name="Ohm R."/>
            <person name="Martin F."/>
            <person name="Silar P."/>
            <person name="Natvig D."/>
            <person name="Lalanne C."/>
            <person name="Gautier V."/>
            <person name="Ament-Velasquez S.L."/>
            <person name="Kruys A."/>
            <person name="Hutchinson M.I."/>
            <person name="Powell A.J."/>
            <person name="Barry K."/>
            <person name="Miller A.N."/>
            <person name="Grigoriev I.V."/>
            <person name="Debuchy R."/>
            <person name="Gladieux P."/>
            <person name="Thoren M.H."/>
            <person name="Johannesson H."/>
        </authorList>
    </citation>
    <scope>NUCLEOTIDE SEQUENCE</scope>
    <source>
        <strain evidence="2">CBS 123565</strain>
    </source>
</reference>
<sequence>MGLTEDPAAHSLMVVDSVSSLECITVAGSGLQNTAGYSDWDVTDTIEDTGCEQSFESPWSPSTGSTNHGFSLRGGFDRYRPPSARQEDDSSDEERDVTSLNNLDYQDLRRYAAKDTREDDGESVSSDWDSYGTLPFTMDDYNKAVAHLEGSADWNADQRKLHQLIYMRGLHPLVPSWWRLSFRMWGVTQPHLDDVFTPKHSKKRVAIHSFGNECAATKALESLFYLSQTVTDYEDIGNEAKISSVIVRGINKYITWALKDAGIDRSKTEPTILVRQFSPDFRGDDDDIDTNDSDFASSGNEGRGRMTGTSASAGRDQARFTRALKKDLEGKFHRLGARWRAQLWDEDGQRWLAEPPTLYALSVVQHVVMLTSHDSSSAKNPLVVLDQTKLNERGLWLWNALSIALPVNMARDGLCKLWHTGVVKRLDSHPVGQDPDR</sequence>
<feature type="compositionally biased region" description="Polar residues" evidence="1">
    <location>
        <begin position="51"/>
        <end position="69"/>
    </location>
</feature>
<feature type="compositionally biased region" description="Basic and acidic residues" evidence="1">
    <location>
        <begin position="75"/>
        <end position="88"/>
    </location>
</feature>
<feature type="region of interest" description="Disordered" evidence="1">
    <location>
        <begin position="51"/>
        <end position="99"/>
    </location>
</feature>